<comment type="caution">
    <text evidence="1">The sequence shown here is derived from an EMBL/GenBank/DDBJ whole genome shotgun (WGS) entry which is preliminary data.</text>
</comment>
<gene>
    <name evidence="1" type="ORF">A2849_01165</name>
</gene>
<evidence type="ECO:0000313" key="1">
    <source>
        <dbReference type="EMBL" id="OHA20369.1"/>
    </source>
</evidence>
<sequence length="150" mass="16775">MIAPTPSSALVTKVLRELPPFETEQEGQIYTALIAERLLRAWPQNLSKDDLEFLNILCRKIEVTKKLLLSYELQWKQPKIPVALPPSFFPLILSVLLFLPAFPGGDKGQALKQLSAAFTLIDRAGDGGGVSVLDELRRYAEERLTLLTKD</sequence>
<dbReference type="Proteomes" id="UP000178121">
    <property type="component" value="Unassembled WGS sequence"/>
</dbReference>
<organism evidence="1 2">
    <name type="scientific">Candidatus Taylorbacteria bacterium RIFCSPHIGHO2_01_FULL_51_15</name>
    <dbReference type="NCBI Taxonomy" id="1802304"/>
    <lineage>
        <taxon>Bacteria</taxon>
        <taxon>Candidatus Tayloriibacteriota</taxon>
    </lineage>
</organism>
<evidence type="ECO:0000313" key="2">
    <source>
        <dbReference type="Proteomes" id="UP000178121"/>
    </source>
</evidence>
<dbReference type="EMBL" id="MHRI01000030">
    <property type="protein sequence ID" value="OHA20369.1"/>
    <property type="molecule type" value="Genomic_DNA"/>
</dbReference>
<proteinExistence type="predicted"/>
<reference evidence="1 2" key="1">
    <citation type="journal article" date="2016" name="Nat. Commun.">
        <title>Thousands of microbial genomes shed light on interconnected biogeochemical processes in an aquifer system.</title>
        <authorList>
            <person name="Anantharaman K."/>
            <person name="Brown C.T."/>
            <person name="Hug L.A."/>
            <person name="Sharon I."/>
            <person name="Castelle C.J."/>
            <person name="Probst A.J."/>
            <person name="Thomas B.C."/>
            <person name="Singh A."/>
            <person name="Wilkins M.J."/>
            <person name="Karaoz U."/>
            <person name="Brodie E.L."/>
            <person name="Williams K.H."/>
            <person name="Hubbard S.S."/>
            <person name="Banfield J.F."/>
        </authorList>
    </citation>
    <scope>NUCLEOTIDE SEQUENCE [LARGE SCALE GENOMIC DNA]</scope>
</reference>
<name>A0A1G2MB43_9BACT</name>
<accession>A0A1G2MB43</accession>
<dbReference type="AlphaFoldDB" id="A0A1G2MB43"/>
<protein>
    <submittedName>
        <fullName evidence="1">Uncharacterized protein</fullName>
    </submittedName>
</protein>